<organism evidence="1 2">
    <name type="scientific">Caldisericum exile</name>
    <dbReference type="NCBI Taxonomy" id="693075"/>
    <lineage>
        <taxon>Bacteria</taxon>
        <taxon>Pseudomonadati</taxon>
        <taxon>Caldisericota/Cryosericota group</taxon>
        <taxon>Caldisericota</taxon>
        <taxon>Caldisericia</taxon>
        <taxon>Caldisericales</taxon>
        <taxon>Caldisericaceae</taxon>
        <taxon>Caldisericum</taxon>
    </lineage>
</organism>
<dbReference type="Proteomes" id="UP000236910">
    <property type="component" value="Unassembled WGS sequence"/>
</dbReference>
<evidence type="ECO:0000313" key="1">
    <source>
        <dbReference type="EMBL" id="PMP84145.1"/>
    </source>
</evidence>
<sequence length="62" mass="6878">MIVAVVQKGNTVKVWNEKGVLLHQIACPGTLVGFTPTTWTMKKGNMLYVYNERAAIISMHST</sequence>
<dbReference type="EMBL" id="PNIX01000034">
    <property type="protein sequence ID" value="PMP84145.1"/>
    <property type="molecule type" value="Genomic_DNA"/>
</dbReference>
<comment type="caution">
    <text evidence="1">The sequence shown here is derived from an EMBL/GenBank/DDBJ whole genome shotgun (WGS) entry which is preliminary data.</text>
</comment>
<proteinExistence type="predicted"/>
<name>A0A2J6X9N8_9BACT</name>
<protein>
    <submittedName>
        <fullName evidence="1">Uncharacterized protein</fullName>
    </submittedName>
</protein>
<gene>
    <name evidence="1" type="ORF">C0175_00575</name>
</gene>
<accession>A0A2J6X9N8</accession>
<dbReference type="AlphaFoldDB" id="A0A2J6X9N8"/>
<evidence type="ECO:0000313" key="2">
    <source>
        <dbReference type="Proteomes" id="UP000236910"/>
    </source>
</evidence>
<reference evidence="1 2" key="1">
    <citation type="submission" date="2018-01" db="EMBL/GenBank/DDBJ databases">
        <title>Metagenomic assembled genomes from two thermal pools in the Uzon Caldera, Kamchatka, Russia.</title>
        <authorList>
            <person name="Wilkins L."/>
            <person name="Ettinger C."/>
        </authorList>
    </citation>
    <scope>NUCLEOTIDE SEQUENCE [LARGE SCALE GENOMIC DNA]</scope>
    <source>
        <strain evidence="1">ARK-10</strain>
    </source>
</reference>